<evidence type="ECO:0000313" key="9">
    <source>
        <dbReference type="EMBL" id="MFD1307474.1"/>
    </source>
</evidence>
<dbReference type="InterPro" id="IPR011032">
    <property type="entry name" value="GroES-like_sf"/>
</dbReference>
<comment type="similarity">
    <text evidence="2 7">Belongs to the zinc-containing alcohol dehydrogenase family.</text>
</comment>
<dbReference type="PROSITE" id="PS00059">
    <property type="entry name" value="ADH_ZINC"/>
    <property type="match status" value="1"/>
</dbReference>
<dbReference type="RefSeq" id="WP_381235244.1">
    <property type="nucleotide sequence ID" value="NZ_JBHSKH010000023.1"/>
</dbReference>
<dbReference type="InterPro" id="IPR020843">
    <property type="entry name" value="ER"/>
</dbReference>
<keyword evidence="6" id="KW-0560">Oxidoreductase</keyword>
<dbReference type="InterPro" id="IPR013149">
    <property type="entry name" value="ADH-like_C"/>
</dbReference>
<dbReference type="PANTHER" id="PTHR42940:SF7">
    <property type="entry name" value="ALCOHOL DEHYDROGENASE-LIKE N-TERMINAL DOMAIN-CONTAINING PROTEIN"/>
    <property type="match status" value="1"/>
</dbReference>
<dbReference type="PANTHER" id="PTHR42940">
    <property type="entry name" value="ALCOHOL DEHYDROGENASE 1-RELATED"/>
    <property type="match status" value="1"/>
</dbReference>
<comment type="cofactor">
    <cofactor evidence="1 7">
        <name>Zn(2+)</name>
        <dbReference type="ChEBI" id="CHEBI:29105"/>
    </cofactor>
</comment>
<feature type="domain" description="Enoyl reductase (ER)" evidence="8">
    <location>
        <begin position="13"/>
        <end position="337"/>
    </location>
</feature>
<evidence type="ECO:0000256" key="7">
    <source>
        <dbReference type="RuleBase" id="RU361277"/>
    </source>
</evidence>
<dbReference type="InterPro" id="IPR002328">
    <property type="entry name" value="ADH_Zn_CS"/>
</dbReference>
<dbReference type="Proteomes" id="UP001597058">
    <property type="component" value="Unassembled WGS sequence"/>
</dbReference>
<dbReference type="SMART" id="SM00829">
    <property type="entry name" value="PKS_ER"/>
    <property type="match status" value="1"/>
</dbReference>
<accession>A0ABW3XG49</accession>
<evidence type="ECO:0000256" key="1">
    <source>
        <dbReference type="ARBA" id="ARBA00001947"/>
    </source>
</evidence>
<sequence length="340" mass="35447">MSQMRSVVVLALGAHWEVRTVEAPEAGPGQVLVKVHASGICGTDVWITEGKLAFGADFPMTLGHEGAGEVVAVGAGVTSRAVGDRVGLVTLQTGCGRCAWCRRKEPLDFVTAANCERPVLTGMNVAGANGEYVAVSAEATVLLPEGLSYEHAAPLMCVGYTAWSGLRRADPQPGERVAVSGVGGMGHLALQYAKAAGFTTIAVTGSPDKRDLAHQLGADLVVSNGAELREAGGADVLMHTNSSNRAVADAFQGVAPHGRVVLMGIAFDELAVPNMPMIMNSIQILGSAHNGPQYLTQALQIAAAGKVTPMVEVYGKHRAAEAYQRTAEGKARFRTVITHD</sequence>
<comment type="caution">
    <text evidence="9">The sequence shown here is derived from an EMBL/GenBank/DDBJ whole genome shotgun (WGS) entry which is preliminary data.</text>
</comment>
<dbReference type="Pfam" id="PF00107">
    <property type="entry name" value="ADH_zinc_N"/>
    <property type="match status" value="1"/>
</dbReference>
<dbReference type="EMBL" id="JBHTMM010000018">
    <property type="protein sequence ID" value="MFD1307474.1"/>
    <property type="molecule type" value="Genomic_DNA"/>
</dbReference>
<evidence type="ECO:0000256" key="3">
    <source>
        <dbReference type="ARBA" id="ARBA00013190"/>
    </source>
</evidence>
<dbReference type="EC" id="1.1.1.1" evidence="3"/>
<evidence type="ECO:0000313" key="10">
    <source>
        <dbReference type="Proteomes" id="UP001597058"/>
    </source>
</evidence>
<keyword evidence="10" id="KW-1185">Reference proteome</keyword>
<dbReference type="Gene3D" id="3.40.50.720">
    <property type="entry name" value="NAD(P)-binding Rossmann-like Domain"/>
    <property type="match status" value="1"/>
</dbReference>
<evidence type="ECO:0000256" key="6">
    <source>
        <dbReference type="ARBA" id="ARBA00023002"/>
    </source>
</evidence>
<evidence type="ECO:0000256" key="2">
    <source>
        <dbReference type="ARBA" id="ARBA00008072"/>
    </source>
</evidence>
<name>A0ABW3XG49_9ACTN</name>
<reference evidence="10" key="1">
    <citation type="journal article" date="2019" name="Int. J. Syst. Evol. Microbiol.">
        <title>The Global Catalogue of Microorganisms (GCM) 10K type strain sequencing project: providing services to taxonomists for standard genome sequencing and annotation.</title>
        <authorList>
            <consortium name="The Broad Institute Genomics Platform"/>
            <consortium name="The Broad Institute Genome Sequencing Center for Infectious Disease"/>
            <person name="Wu L."/>
            <person name="Ma J."/>
        </authorList>
    </citation>
    <scope>NUCLEOTIDE SEQUENCE [LARGE SCALE GENOMIC DNA]</scope>
    <source>
        <strain evidence="10">CGMCC 4.7020</strain>
    </source>
</reference>
<keyword evidence="4 7" id="KW-0479">Metal-binding</keyword>
<dbReference type="SUPFAM" id="SSF51735">
    <property type="entry name" value="NAD(P)-binding Rossmann-fold domains"/>
    <property type="match status" value="1"/>
</dbReference>
<evidence type="ECO:0000259" key="8">
    <source>
        <dbReference type="SMART" id="SM00829"/>
    </source>
</evidence>
<proteinExistence type="inferred from homology"/>
<protein>
    <recommendedName>
        <fullName evidence="3">alcohol dehydrogenase</fullName>
        <ecNumber evidence="3">1.1.1.1</ecNumber>
    </recommendedName>
</protein>
<dbReference type="InterPro" id="IPR013154">
    <property type="entry name" value="ADH-like_N"/>
</dbReference>
<evidence type="ECO:0000256" key="5">
    <source>
        <dbReference type="ARBA" id="ARBA00022833"/>
    </source>
</evidence>
<evidence type="ECO:0000256" key="4">
    <source>
        <dbReference type="ARBA" id="ARBA00022723"/>
    </source>
</evidence>
<dbReference type="Gene3D" id="3.90.180.10">
    <property type="entry name" value="Medium-chain alcohol dehydrogenases, catalytic domain"/>
    <property type="match status" value="1"/>
</dbReference>
<keyword evidence="5 7" id="KW-0862">Zinc</keyword>
<gene>
    <name evidence="9" type="ORF">ACFQ5X_16660</name>
</gene>
<dbReference type="Pfam" id="PF08240">
    <property type="entry name" value="ADH_N"/>
    <property type="match status" value="1"/>
</dbReference>
<dbReference type="SUPFAM" id="SSF50129">
    <property type="entry name" value="GroES-like"/>
    <property type="match status" value="1"/>
</dbReference>
<organism evidence="9 10">
    <name type="scientific">Streptomyces kaempferi</name>
    <dbReference type="NCBI Taxonomy" id="333725"/>
    <lineage>
        <taxon>Bacteria</taxon>
        <taxon>Bacillati</taxon>
        <taxon>Actinomycetota</taxon>
        <taxon>Actinomycetes</taxon>
        <taxon>Kitasatosporales</taxon>
        <taxon>Streptomycetaceae</taxon>
        <taxon>Streptomyces</taxon>
    </lineage>
</organism>
<dbReference type="InterPro" id="IPR036291">
    <property type="entry name" value="NAD(P)-bd_dom_sf"/>
</dbReference>